<dbReference type="KEGG" id="paur:FGL86_05650"/>
<evidence type="ECO:0000313" key="2">
    <source>
        <dbReference type="Proteomes" id="UP000321272"/>
    </source>
</evidence>
<sequence length="168" mass="19949">MTRILNFPVREAHGIDMERYLTAQECLAFGQSDPFAHWTKALDKWFAKHPRARNRRNDVLRLLLADTWLVFHMACDRSNRLEMQLHHNLRWTQLQYHNLSDFELLVIVNDNLVDLRRDLVELSRQHSSQGRTDPDLLGIVQGIDRLNQRLDRLFDPESHASRQPEWTS</sequence>
<dbReference type="RefSeq" id="WP_147183674.1">
    <property type="nucleotide sequence ID" value="NZ_CP042382.1"/>
</dbReference>
<accession>A0A5B8SN98</accession>
<dbReference type="Proteomes" id="UP000321272">
    <property type="component" value="Chromosome"/>
</dbReference>
<protein>
    <submittedName>
        <fullName evidence="1">Uncharacterized protein</fullName>
    </submittedName>
</protein>
<organism evidence="1 2">
    <name type="scientific">Pistricoccus aurantiacus</name>
    <dbReference type="NCBI Taxonomy" id="1883414"/>
    <lineage>
        <taxon>Bacteria</taxon>
        <taxon>Pseudomonadati</taxon>
        <taxon>Pseudomonadota</taxon>
        <taxon>Gammaproteobacteria</taxon>
        <taxon>Oceanospirillales</taxon>
        <taxon>Halomonadaceae</taxon>
        <taxon>Pistricoccus</taxon>
    </lineage>
</organism>
<evidence type="ECO:0000313" key="1">
    <source>
        <dbReference type="EMBL" id="QEA38612.1"/>
    </source>
</evidence>
<dbReference type="EMBL" id="CP042382">
    <property type="protein sequence ID" value="QEA38612.1"/>
    <property type="molecule type" value="Genomic_DNA"/>
</dbReference>
<name>A0A5B8SN98_9GAMM</name>
<gene>
    <name evidence="1" type="ORF">FGL86_05650</name>
</gene>
<keyword evidence="2" id="KW-1185">Reference proteome</keyword>
<proteinExistence type="predicted"/>
<dbReference type="AlphaFoldDB" id="A0A5B8SN98"/>
<dbReference type="OrthoDB" id="6183010at2"/>
<reference evidence="1 2" key="1">
    <citation type="submission" date="2019-06" db="EMBL/GenBank/DDBJ databases">
        <title>Genome analyses of bacteria isolated from kimchi.</title>
        <authorList>
            <person name="Lee S."/>
            <person name="Ahn S."/>
            <person name="Roh S."/>
        </authorList>
    </citation>
    <scope>NUCLEOTIDE SEQUENCE [LARGE SCALE GENOMIC DNA]</scope>
    <source>
        <strain evidence="1 2">CBA4606</strain>
    </source>
</reference>